<dbReference type="AlphaFoldDB" id="G3J9N9"/>
<feature type="region of interest" description="Disordered" evidence="1">
    <location>
        <begin position="44"/>
        <end position="115"/>
    </location>
</feature>
<organism evidence="2 3">
    <name type="scientific">Cordyceps militaris (strain CM01)</name>
    <name type="common">Caterpillar fungus</name>
    <dbReference type="NCBI Taxonomy" id="983644"/>
    <lineage>
        <taxon>Eukaryota</taxon>
        <taxon>Fungi</taxon>
        <taxon>Dikarya</taxon>
        <taxon>Ascomycota</taxon>
        <taxon>Pezizomycotina</taxon>
        <taxon>Sordariomycetes</taxon>
        <taxon>Hypocreomycetidae</taxon>
        <taxon>Hypocreales</taxon>
        <taxon>Cordycipitaceae</taxon>
        <taxon>Cordyceps</taxon>
    </lineage>
</organism>
<evidence type="ECO:0000313" key="2">
    <source>
        <dbReference type="EMBL" id="EGX94165.1"/>
    </source>
</evidence>
<dbReference type="InParanoid" id="G3J9N9"/>
<evidence type="ECO:0000256" key="1">
    <source>
        <dbReference type="SAM" id="MobiDB-lite"/>
    </source>
</evidence>
<dbReference type="HOGENOM" id="CLU_2108891_0_0_1"/>
<dbReference type="Proteomes" id="UP000001610">
    <property type="component" value="Unassembled WGS sequence"/>
</dbReference>
<feature type="compositionally biased region" description="Basic and acidic residues" evidence="1">
    <location>
        <begin position="70"/>
        <end position="90"/>
    </location>
</feature>
<name>G3J9N9_CORMM</name>
<dbReference type="RefSeq" id="XP_006667651.1">
    <property type="nucleotide sequence ID" value="XM_006667588.1"/>
</dbReference>
<reference evidence="2 3" key="1">
    <citation type="journal article" date="2011" name="Genome Biol.">
        <title>Genome sequence of the insect pathogenic fungus Cordyceps militaris, a valued traditional Chinese medicine.</title>
        <authorList>
            <person name="Zheng P."/>
            <person name="Xia Y."/>
            <person name="Xiao G."/>
            <person name="Xiong C."/>
            <person name="Hu X."/>
            <person name="Zhang S."/>
            <person name="Zheng H."/>
            <person name="Huang Y."/>
            <person name="Zhou Y."/>
            <person name="Wang S."/>
            <person name="Zhao G.P."/>
            <person name="Liu X."/>
            <person name="St Leger R.J."/>
            <person name="Wang C."/>
        </authorList>
    </citation>
    <scope>NUCLEOTIDE SEQUENCE [LARGE SCALE GENOMIC DNA]</scope>
    <source>
        <strain evidence="2 3">CM01</strain>
    </source>
</reference>
<sequence length="115" mass="12893">MSSQFASLARDFPGVSNWAKEVRISFRRAAWACSRHLYQLPYRDSSPCPKLDPPTSRHTQSAYRGIISPRSDEKTDGRGVKGGFKVREMGIGRLKMQDNGGSRMNRGQHALPTRA</sequence>
<protein>
    <submittedName>
        <fullName evidence="2">Uncharacterized protein</fullName>
    </submittedName>
</protein>
<dbReference type="EMBL" id="JH126400">
    <property type="protein sequence ID" value="EGX94165.1"/>
    <property type="molecule type" value="Genomic_DNA"/>
</dbReference>
<evidence type="ECO:0000313" key="3">
    <source>
        <dbReference type="Proteomes" id="UP000001610"/>
    </source>
</evidence>
<gene>
    <name evidence="2" type="ORF">CCM_02436</name>
</gene>
<dbReference type="GeneID" id="18164463"/>
<proteinExistence type="predicted"/>
<keyword evidence="3" id="KW-1185">Reference proteome</keyword>
<dbReference type="VEuPathDB" id="FungiDB:CCM_02436"/>
<dbReference type="KEGG" id="cmt:CCM_02436"/>
<accession>G3J9N9</accession>